<dbReference type="EMBL" id="BMAT01008075">
    <property type="protein sequence ID" value="GFR77397.1"/>
    <property type="molecule type" value="Genomic_DNA"/>
</dbReference>
<evidence type="ECO:0000256" key="1">
    <source>
        <dbReference type="SAM" id="MobiDB-lite"/>
    </source>
</evidence>
<evidence type="ECO:0000313" key="2">
    <source>
        <dbReference type="EMBL" id="GFR77397.1"/>
    </source>
</evidence>
<dbReference type="AlphaFoldDB" id="A0AAV4FVL8"/>
<proteinExistence type="predicted"/>
<feature type="compositionally biased region" description="Basic and acidic residues" evidence="1">
    <location>
        <begin position="329"/>
        <end position="339"/>
    </location>
</feature>
<keyword evidence="3" id="KW-1185">Reference proteome</keyword>
<reference evidence="2 3" key="1">
    <citation type="journal article" date="2021" name="Elife">
        <title>Chloroplast acquisition without the gene transfer in kleptoplastic sea slugs, Plakobranchus ocellatus.</title>
        <authorList>
            <person name="Maeda T."/>
            <person name="Takahashi S."/>
            <person name="Yoshida T."/>
            <person name="Shimamura S."/>
            <person name="Takaki Y."/>
            <person name="Nagai Y."/>
            <person name="Toyoda A."/>
            <person name="Suzuki Y."/>
            <person name="Arimoto A."/>
            <person name="Ishii H."/>
            <person name="Satoh N."/>
            <person name="Nishiyama T."/>
            <person name="Hasebe M."/>
            <person name="Maruyama T."/>
            <person name="Minagawa J."/>
            <person name="Obokata J."/>
            <person name="Shigenobu S."/>
        </authorList>
    </citation>
    <scope>NUCLEOTIDE SEQUENCE [LARGE SCALE GENOMIC DNA]</scope>
</reference>
<feature type="compositionally biased region" description="Acidic residues" evidence="1">
    <location>
        <begin position="365"/>
        <end position="378"/>
    </location>
</feature>
<feature type="compositionally biased region" description="Low complexity" evidence="1">
    <location>
        <begin position="7"/>
        <end position="18"/>
    </location>
</feature>
<dbReference type="Proteomes" id="UP000762676">
    <property type="component" value="Unassembled WGS sequence"/>
</dbReference>
<gene>
    <name evidence="2" type="ORF">ElyMa_003967300</name>
</gene>
<comment type="caution">
    <text evidence="2">The sequence shown here is derived from an EMBL/GenBank/DDBJ whole genome shotgun (WGS) entry which is preliminary data.</text>
</comment>
<evidence type="ECO:0000313" key="3">
    <source>
        <dbReference type="Proteomes" id="UP000762676"/>
    </source>
</evidence>
<name>A0AAV4FVL8_9GAST</name>
<feature type="region of interest" description="Disordered" evidence="1">
    <location>
        <begin position="322"/>
        <end position="389"/>
    </location>
</feature>
<feature type="region of interest" description="Disordered" evidence="1">
    <location>
        <begin position="1"/>
        <end position="23"/>
    </location>
</feature>
<sequence>MNSNATSSPSSSSSSKPSVQKQARTRGGDALVFQYSAAYDVCLDLVRHFLNPENCIMFDNKEVRVKKKKHTNALHIFTSYENRSSFSVGSRFAETLHLKVAGQQKFKSESTRRVHERFLEAFEASNRDKNWCVVRLKAVVADDAFGNVQVNDPTCPFYLEDDHDNFVFMSMSYWLPLRAIRYDLERQVKLQSLVVDVMCDDSGVVKRIPQRGNHTELKIPNDTGKIGGFRSFYVPTADLPDADTLVCAYKTGKKYQNIFIVALEKPGKFLCVIGRSKKPAPMKQQKQKTDKINKTAADTTTVAAAPTAAAVAAPPVTAPIADKTGAAVKKNDKTDEQQLRIDNNNNNNKKKNEMQYINKRKQVSDDDDDDDDNDEVEDDRALKNHNNKKRIKKIRVLPPIVEKLLIGGSARH</sequence>
<accession>A0AAV4FVL8</accession>
<organism evidence="2 3">
    <name type="scientific">Elysia marginata</name>
    <dbReference type="NCBI Taxonomy" id="1093978"/>
    <lineage>
        <taxon>Eukaryota</taxon>
        <taxon>Metazoa</taxon>
        <taxon>Spiralia</taxon>
        <taxon>Lophotrochozoa</taxon>
        <taxon>Mollusca</taxon>
        <taxon>Gastropoda</taxon>
        <taxon>Heterobranchia</taxon>
        <taxon>Euthyneura</taxon>
        <taxon>Panpulmonata</taxon>
        <taxon>Sacoglossa</taxon>
        <taxon>Placobranchoidea</taxon>
        <taxon>Plakobranchidae</taxon>
        <taxon>Elysia</taxon>
    </lineage>
</organism>
<protein>
    <submittedName>
        <fullName evidence="2">Uncharacterized protein</fullName>
    </submittedName>
</protein>